<dbReference type="InterPro" id="IPR016980">
    <property type="entry name" value="S-AdoMet-dep_MeTrfase_Alr7345"/>
</dbReference>
<dbReference type="Gene3D" id="3.40.50.150">
    <property type="entry name" value="Vaccinia Virus protein VP39"/>
    <property type="match status" value="1"/>
</dbReference>
<evidence type="ECO:0000313" key="1">
    <source>
        <dbReference type="EMBL" id="VAW07926.1"/>
    </source>
</evidence>
<sequence>MRLSKYLFLAVGLTALAACGGEPEGAAPQEEATPDNGAVLASVLAGEHRTDEERARDAFRHPAQTLAFFGVEPDMTVVEAWPGGGWYTQIIAPYLKSGGGAYYGANFSPEGASEYAQTSLNAFSKTYLGKPNLYGDVRMTVLGEGGDIAPAGSADVVLTFRNVHNWQSSGVTEAYFKEFYDALKPGGVLGVVEHRADGAELPRDGSSGYVYTDDVIALAKSAGFNFEAASEINANPKDTKDHPFGVWTLPPTRRSAEMHGQEDPDFNQAAYEAIGESDRMTLKFRKPIAADGALLE</sequence>
<dbReference type="EMBL" id="UOEH01000621">
    <property type="protein sequence ID" value="VAW07926.1"/>
    <property type="molecule type" value="Genomic_DNA"/>
</dbReference>
<organism evidence="1">
    <name type="scientific">hydrothermal vent metagenome</name>
    <dbReference type="NCBI Taxonomy" id="652676"/>
    <lineage>
        <taxon>unclassified sequences</taxon>
        <taxon>metagenomes</taxon>
        <taxon>ecological metagenomes</taxon>
    </lineage>
</organism>
<proteinExistence type="predicted"/>
<accession>A0A3B0TLL9</accession>
<dbReference type="PIRSF" id="PIRSF031679">
    <property type="entry name" value="Mtase_Alr7345_prd"/>
    <property type="match status" value="1"/>
</dbReference>
<dbReference type="SUPFAM" id="SSF53335">
    <property type="entry name" value="S-adenosyl-L-methionine-dependent methyltransferases"/>
    <property type="match status" value="1"/>
</dbReference>
<dbReference type="InterPro" id="IPR029063">
    <property type="entry name" value="SAM-dependent_MTases_sf"/>
</dbReference>
<name>A0A3B0TLL9_9ZZZZ</name>
<dbReference type="AlphaFoldDB" id="A0A3B0TLL9"/>
<gene>
    <name evidence="1" type="ORF">MNBD_ALPHA05-1044</name>
</gene>
<evidence type="ECO:0008006" key="2">
    <source>
        <dbReference type="Google" id="ProtNLM"/>
    </source>
</evidence>
<protein>
    <recommendedName>
        <fullName evidence="2">Gll0496 protein</fullName>
    </recommendedName>
</protein>
<dbReference type="PROSITE" id="PS51257">
    <property type="entry name" value="PROKAR_LIPOPROTEIN"/>
    <property type="match status" value="1"/>
</dbReference>
<reference evidence="1" key="1">
    <citation type="submission" date="2018-06" db="EMBL/GenBank/DDBJ databases">
        <authorList>
            <person name="Zhirakovskaya E."/>
        </authorList>
    </citation>
    <scope>NUCLEOTIDE SEQUENCE</scope>
</reference>